<protein>
    <submittedName>
        <fullName evidence="1">Uncharacterized protein</fullName>
    </submittedName>
</protein>
<comment type="caution">
    <text evidence="1">The sequence shown here is derived from an EMBL/GenBank/DDBJ whole genome shotgun (WGS) entry which is preliminary data.</text>
</comment>
<evidence type="ECO:0000313" key="1">
    <source>
        <dbReference type="EMBL" id="GLR75239.1"/>
    </source>
</evidence>
<dbReference type="Proteomes" id="UP001156660">
    <property type="component" value="Unassembled WGS sequence"/>
</dbReference>
<keyword evidence="2" id="KW-1185">Reference proteome</keyword>
<gene>
    <name evidence="1" type="ORF">GCM10007855_21130</name>
</gene>
<reference evidence="2" key="1">
    <citation type="journal article" date="2019" name="Int. J. Syst. Evol. Microbiol.">
        <title>The Global Catalogue of Microorganisms (GCM) 10K type strain sequencing project: providing services to taxonomists for standard genome sequencing and annotation.</title>
        <authorList>
            <consortium name="The Broad Institute Genomics Platform"/>
            <consortium name="The Broad Institute Genome Sequencing Center for Infectious Disease"/>
            <person name="Wu L."/>
            <person name="Ma J."/>
        </authorList>
    </citation>
    <scope>NUCLEOTIDE SEQUENCE [LARGE SCALE GENOMIC DNA]</scope>
    <source>
        <strain evidence="2">NBRC 105001</strain>
    </source>
</reference>
<accession>A0ABQ6AMP9</accession>
<proteinExistence type="predicted"/>
<evidence type="ECO:0000313" key="2">
    <source>
        <dbReference type="Proteomes" id="UP001156660"/>
    </source>
</evidence>
<organism evidence="1 2">
    <name type="scientific">Aliivibrio sifiae</name>
    <dbReference type="NCBI Taxonomy" id="566293"/>
    <lineage>
        <taxon>Bacteria</taxon>
        <taxon>Pseudomonadati</taxon>
        <taxon>Pseudomonadota</taxon>
        <taxon>Gammaproteobacteria</taxon>
        <taxon>Vibrionales</taxon>
        <taxon>Vibrionaceae</taxon>
        <taxon>Aliivibrio</taxon>
    </lineage>
</organism>
<dbReference type="EMBL" id="BSOU01000005">
    <property type="protein sequence ID" value="GLR75239.1"/>
    <property type="molecule type" value="Genomic_DNA"/>
</dbReference>
<name>A0ABQ6AMP9_9GAMM</name>
<sequence length="62" mass="7446">MRLDKFERPFDIGGYDGSHHSPDLMWLAEHGYVIKERTPTWIRPQYKYKRSEKGTDYVLNSE</sequence>